<dbReference type="PANTHER" id="PTHR46710">
    <property type="entry name" value="ARM REPEAT PROTEIN INTERACTING WITH ABF2"/>
    <property type="match status" value="1"/>
</dbReference>
<feature type="compositionally biased region" description="Basic and acidic residues" evidence="1">
    <location>
        <begin position="272"/>
        <end position="281"/>
    </location>
</feature>
<sequence>MSLHGYDPGDRNNWYQSPHLGLFPVSPAVYGGGISGVYCRTHASHPHGSPSYPAPPSPFPFQPIYPPPPPPSQTIINGYTFPPHFLYPNQTHTSTNQLSYPHSQVMVEPELPSFQPQYAINPSIPTFRSPSVPTFVPQPQFTDPIAPSSICSMGNCEPLALITDRMRTIPSSSSSSSGPQTHEDTTNPSSLPPISDVFVQKEVLRYEAAISALIDKLEKFHQPLSIIVTEEVSLAGESATSDYHQGKQAVIVEGQDDLIRDEEEDEITQVDEENRERKQSLEHSQVAHVSGTVMRDRLRSAPAVPSSGNSILGNDKELEDNSDMGAHVSDSELEQESEEKGDVRLTESSQNSTYNKEGLLEKLGGTSWPKNAKWVDKLMSDTEQEQTVDVHDDLPGELAFYTQALNGMRMAFEKLQLMGLPFLRPEDYYAEMVKSESQLEKVKSQFLLEMTTNRSQTSSFQVCTTLNLNFQDVGSAFESILSGMLKLYHNCLNGKVGDKNWPPDEWIEKMNGDAGNWFDNRSTKGIKLDNFLVATGLSKGYGFVKYAAVQMGNSAFNIPGYNLLFNLDGGLTNLAYWQMSLPLAVGLEKIQRDAVLLLPQVAQLKLPQFFLSIKKLVLLAGALKPVIDSLSSPCMEIQRAAALLLGQLITADLDCKAHIVQRHAVQPLIKMLQSPDSQVREMSAFAMGGFAQDTHNQDGIAHNGPIHNQDGIAHNGPIVPLLKLLNSKKESLRHNAAFALYKEGNLVALIKFEIVQKFEDGEFFVQRTKDCVEGKICGRVSNNLLYLMWVTDEDVQSRIALALAHLGKPGDRRVIFIEHKGMKLLLGLLQSKSLKQQHDGSLFLHKLVTKATPLSLDVITESLTAVAQALCTGLHIIVAYTFYQHCSMVVEASIILWSAMLWVCLIHAREHALDYLFMTYTVHALSLPVATMFIKVVTGDNLFLFEVPILHLPCQTKPICHPRRFCADEAIDFLKSNSTLSFLRYSFDPLLSKDNYVGFVAYRLKFFQYVVGHVHQDEFLLGTSSSIFYSPFHELVRKFFPLSLIAAIRLIQPLLAIILREDAYYIIGIVVVISINELVSLKSKKQDLEPRYGDVYNGNHCSPVSCSLFLPEFMNAWLIKFCFVTIDFGDLALVPSKHFPIPMWSNEAYLPLLLSAIMHSQIMEFVISSHLLQSPIREALRVFSNMQNSNCRQSNSDSHVSVHLCALIHTWQVTDDENEATTVAIALNSSAAVCIQSVAVCIQLSSCKATFDTDIYVATALIGMYSKCGLSLNFQDKEIVTYFKKMRQHEMLPTPFSYATLLSCCAELASSFQEKQITTSLILMKISLAKVFEIETDGGFAHNLEKMCLLIAGHEWAADVISSYFSLLNVDDLADQFVALVDLLGLKKVLSLGGDLHDEVGTIWKIIQA</sequence>
<name>A0A2P6Q943_ROSCH</name>
<feature type="region of interest" description="Disordered" evidence="1">
    <location>
        <begin position="266"/>
        <end position="362"/>
    </location>
</feature>
<dbReference type="InterPro" id="IPR008610">
    <property type="entry name" value="Ebp2"/>
</dbReference>
<dbReference type="InterPro" id="IPR044282">
    <property type="entry name" value="ABAP1/ARIA"/>
</dbReference>
<dbReference type="Proteomes" id="UP000238479">
    <property type="component" value="Chromosome 5"/>
</dbReference>
<reference evidence="2 3" key="1">
    <citation type="journal article" date="2018" name="Nat. Genet.">
        <title>The Rosa genome provides new insights in the design of modern roses.</title>
        <authorList>
            <person name="Bendahmane M."/>
        </authorList>
    </citation>
    <scope>NUCLEOTIDE SEQUENCE [LARGE SCALE GENOMIC DNA]</scope>
    <source>
        <strain evidence="3">cv. Old Blush</strain>
    </source>
</reference>
<proteinExistence type="predicted"/>
<dbReference type="Gene3D" id="1.25.10.10">
    <property type="entry name" value="Leucine-rich Repeat Variant"/>
    <property type="match status" value="1"/>
</dbReference>
<protein>
    <submittedName>
        <fullName evidence="2">Putative eukaryotic rRNA processing</fullName>
    </submittedName>
</protein>
<keyword evidence="3" id="KW-1185">Reference proteome</keyword>
<dbReference type="Gene3D" id="1.25.40.10">
    <property type="entry name" value="Tetratricopeptide repeat domain"/>
    <property type="match status" value="1"/>
</dbReference>
<evidence type="ECO:0000313" key="3">
    <source>
        <dbReference type="Proteomes" id="UP000238479"/>
    </source>
</evidence>
<comment type="caution">
    <text evidence="2">The sequence shown here is derived from an EMBL/GenBank/DDBJ whole genome shotgun (WGS) entry which is preliminary data.</text>
</comment>
<dbReference type="SUPFAM" id="SSF48371">
    <property type="entry name" value="ARM repeat"/>
    <property type="match status" value="1"/>
</dbReference>
<feature type="compositionally biased region" description="Polar residues" evidence="1">
    <location>
        <begin position="346"/>
        <end position="355"/>
    </location>
</feature>
<dbReference type="InterPro" id="IPR011989">
    <property type="entry name" value="ARM-like"/>
</dbReference>
<dbReference type="InterPro" id="IPR011990">
    <property type="entry name" value="TPR-like_helical_dom_sf"/>
</dbReference>
<evidence type="ECO:0000313" key="2">
    <source>
        <dbReference type="EMBL" id="PRQ30701.1"/>
    </source>
</evidence>
<evidence type="ECO:0000256" key="1">
    <source>
        <dbReference type="SAM" id="MobiDB-lite"/>
    </source>
</evidence>
<gene>
    <name evidence="2" type="ORF">RchiOBHm_Chr5g0027461</name>
</gene>
<dbReference type="Gramene" id="PRQ30701">
    <property type="protein sequence ID" value="PRQ30701"/>
    <property type="gene ID" value="RchiOBHm_Chr5g0027461"/>
</dbReference>
<accession>A0A2P6Q943</accession>
<dbReference type="Pfam" id="PF05890">
    <property type="entry name" value="Ebp2"/>
    <property type="match status" value="1"/>
</dbReference>
<feature type="region of interest" description="Disordered" evidence="1">
    <location>
        <begin position="169"/>
        <end position="194"/>
    </location>
</feature>
<organism evidence="2 3">
    <name type="scientific">Rosa chinensis</name>
    <name type="common">China rose</name>
    <dbReference type="NCBI Taxonomy" id="74649"/>
    <lineage>
        <taxon>Eukaryota</taxon>
        <taxon>Viridiplantae</taxon>
        <taxon>Streptophyta</taxon>
        <taxon>Embryophyta</taxon>
        <taxon>Tracheophyta</taxon>
        <taxon>Spermatophyta</taxon>
        <taxon>Magnoliopsida</taxon>
        <taxon>eudicotyledons</taxon>
        <taxon>Gunneridae</taxon>
        <taxon>Pentapetalae</taxon>
        <taxon>rosids</taxon>
        <taxon>fabids</taxon>
        <taxon>Rosales</taxon>
        <taxon>Rosaceae</taxon>
        <taxon>Rosoideae</taxon>
        <taxon>Rosoideae incertae sedis</taxon>
        <taxon>Rosa</taxon>
    </lineage>
</organism>
<dbReference type="EMBL" id="PDCK01000043">
    <property type="protein sequence ID" value="PRQ30701.1"/>
    <property type="molecule type" value="Genomic_DNA"/>
</dbReference>
<dbReference type="InterPro" id="IPR016024">
    <property type="entry name" value="ARM-type_fold"/>
</dbReference>
<dbReference type="PANTHER" id="PTHR46710:SF11">
    <property type="entry name" value="ARMADILLO BTB ARABIDOPSIS PROTEIN 1"/>
    <property type="match status" value="1"/>
</dbReference>